<dbReference type="RefSeq" id="WP_086333459.1">
    <property type="nucleotide sequence ID" value="NZ_CP018791.1"/>
</dbReference>
<protein>
    <submittedName>
        <fullName evidence="2">Uncharacterized protein</fullName>
    </submittedName>
</protein>
<proteinExistence type="predicted"/>
<evidence type="ECO:0000313" key="3">
    <source>
        <dbReference type="Proteomes" id="UP000194265"/>
    </source>
</evidence>
<name>A0A1X9T009_9BACT</name>
<dbReference type="STRING" id="1660074.CVIC8964_0433"/>
<evidence type="ECO:0000313" key="2">
    <source>
        <dbReference type="EMBL" id="ARR01864.1"/>
    </source>
</evidence>
<reference evidence="2 3" key="1">
    <citation type="journal article" date="2017" name="Genome Biol. Evol.">
        <title>Comparative Genomic Analysis Identifies a Campylobacter Clade Deficient in Selenium Metabolism.</title>
        <authorList>
            <person name="Miller W.G."/>
            <person name="Yee E."/>
            <person name="Lopes B.S."/>
            <person name="Chapman M.H."/>
            <person name="Huynh S."/>
            <person name="Bono J.L."/>
            <person name="Parker C.T."/>
            <person name="Strachan N.J.C."/>
            <person name="Forbes K.J."/>
        </authorList>
    </citation>
    <scope>NUCLEOTIDE SEQUENCE [LARGE SCALE GENOMIC DNA]</scope>
    <source>
        <strain evidence="2 3">RM8964</strain>
    </source>
</reference>
<gene>
    <name evidence="2" type="ORF">CVIC8964_0433</name>
</gene>
<organism evidence="2 3">
    <name type="scientific">Campylobacter vicugnae</name>
    <dbReference type="NCBI Taxonomy" id="1660076"/>
    <lineage>
        <taxon>Bacteria</taxon>
        <taxon>Pseudomonadati</taxon>
        <taxon>Campylobacterota</taxon>
        <taxon>Epsilonproteobacteria</taxon>
        <taxon>Campylobacterales</taxon>
        <taxon>Campylobacteraceae</taxon>
        <taxon>Campylobacter</taxon>
    </lineage>
</organism>
<accession>A0A1X9T009</accession>
<sequence>MQNLAITDIDKNIKSINQKRKQLFSIQAKIKDENAKYQRDLEKLKNSHIKRLTKLEQQQTQITQFLSQINTQISNPSPCGDEISSLYPYS</sequence>
<dbReference type="EMBL" id="CP018791">
    <property type="protein sequence ID" value="ARR01864.1"/>
    <property type="molecule type" value="Genomic_DNA"/>
</dbReference>
<dbReference type="Proteomes" id="UP000194265">
    <property type="component" value="Chromosome"/>
</dbReference>
<dbReference type="AlphaFoldDB" id="A0A1X9T009"/>
<evidence type="ECO:0000256" key="1">
    <source>
        <dbReference type="SAM" id="Coils"/>
    </source>
</evidence>
<feature type="coiled-coil region" evidence="1">
    <location>
        <begin position="27"/>
        <end position="58"/>
    </location>
</feature>
<keyword evidence="1" id="KW-0175">Coiled coil</keyword>